<name>A0A165RRI2_9AGAM</name>
<feature type="compositionally biased region" description="Polar residues" evidence="2">
    <location>
        <begin position="423"/>
        <end position="438"/>
    </location>
</feature>
<dbReference type="OrthoDB" id="3268221at2759"/>
<feature type="compositionally biased region" description="Polar residues" evidence="2">
    <location>
        <begin position="519"/>
        <end position="534"/>
    </location>
</feature>
<evidence type="ECO:0000313" key="3">
    <source>
        <dbReference type="EMBL" id="KZT24171.1"/>
    </source>
</evidence>
<gene>
    <name evidence="3" type="ORF">NEOLEDRAFT_1148800</name>
</gene>
<proteinExistence type="predicted"/>
<evidence type="ECO:0000256" key="2">
    <source>
        <dbReference type="SAM" id="MobiDB-lite"/>
    </source>
</evidence>
<dbReference type="EMBL" id="KV425579">
    <property type="protein sequence ID" value="KZT24171.1"/>
    <property type="molecule type" value="Genomic_DNA"/>
</dbReference>
<protein>
    <submittedName>
        <fullName evidence="3">Uncharacterized protein</fullName>
    </submittedName>
</protein>
<feature type="region of interest" description="Disordered" evidence="2">
    <location>
        <begin position="210"/>
        <end position="573"/>
    </location>
</feature>
<keyword evidence="1" id="KW-0175">Coiled coil</keyword>
<feature type="compositionally biased region" description="Basic and acidic residues" evidence="2">
    <location>
        <begin position="398"/>
        <end position="411"/>
    </location>
</feature>
<keyword evidence="4" id="KW-1185">Reference proteome</keyword>
<feature type="coiled-coil region" evidence="1">
    <location>
        <begin position="46"/>
        <end position="173"/>
    </location>
</feature>
<feature type="compositionally biased region" description="Low complexity" evidence="2">
    <location>
        <begin position="654"/>
        <end position="666"/>
    </location>
</feature>
<dbReference type="InParanoid" id="A0A165RRI2"/>
<feature type="compositionally biased region" description="Basic residues" evidence="2">
    <location>
        <begin position="680"/>
        <end position="692"/>
    </location>
</feature>
<evidence type="ECO:0000256" key="1">
    <source>
        <dbReference type="SAM" id="Coils"/>
    </source>
</evidence>
<feature type="compositionally biased region" description="Pro residues" evidence="2">
    <location>
        <begin position="310"/>
        <end position="327"/>
    </location>
</feature>
<feature type="compositionally biased region" description="Basic and acidic residues" evidence="2">
    <location>
        <begin position="21"/>
        <end position="39"/>
    </location>
</feature>
<feature type="compositionally biased region" description="Pro residues" evidence="2">
    <location>
        <begin position="445"/>
        <end position="482"/>
    </location>
</feature>
<dbReference type="STRING" id="1314782.A0A165RRI2"/>
<sequence length="759" mass="83008">MSTNDSDTPPSPLHNVPQIDSLDRLRRAVSGRTRERTSKDYASLSVRDVARMLIQEQRRNEALEQANFTLSSQLSTEVERSDAAEQRCKDLLIRLRGLNDEKLAAQREATRAKEELALYKVRLEEQRQEILRAQATVDDLEALRQSAETSAAKARTNARKMREETVIERAREQGRAEGFAAGVRSAFEDGRYVGYDEGREIVYGDETPAAFGALRNLPEARAQSVREREREPEPQRISEREPQRMPEPVSQQMPEPEHQRMPEPEPQQTPEPEPEPAPAPRQYRSSTPRSHRTRTPTQPDNFTPRHTGTPPLPPSPEEIRFIPPPTYPQQQHRQTRSDDNRQTRSDAITDSRPPRARRRSSPDSQSTTISQFGIVNESPPEPQPQQTQPQPQPQPQPRAREPPPYLRERRGSGLSVIPEVLSGATSPAPSFMNRTPEMTSFSQPQPSPFSQPPPPTTYSQPPPSTTFSQPPPPTTSFQPPPETGRQSRASRHSQPEDVRNSVSSGMSVPDITIVPPSRPGSNRSLQSHSAQGQGLLSPRDADRPLPTINDEEPPLPPTPGFAPMPGATPVSMGPIVLPNGQLFTPTEVVPTPAAGNASLPGGNSVPFPGATGAYNVPPTSVYMMHDAGESANTKPVIPEGYDARGRLPGTRYDSSSTETTTETATSGMSGDTLSTPPPKGKAKKGRTLKKSGPKSMSSTSAAGVPLPPSTIGSSTPHTSFYAQTPMHRANAGMTPGPDNRPLSFVTERSLGMGGFGREN</sequence>
<feature type="compositionally biased region" description="Pro residues" evidence="2">
    <location>
        <begin position="264"/>
        <end position="279"/>
    </location>
</feature>
<feature type="compositionally biased region" description="Basic and acidic residues" evidence="2">
    <location>
        <begin position="335"/>
        <end position="353"/>
    </location>
</feature>
<feature type="region of interest" description="Disordered" evidence="2">
    <location>
        <begin position="1"/>
        <end position="40"/>
    </location>
</feature>
<reference evidence="3 4" key="1">
    <citation type="journal article" date="2016" name="Mol. Biol. Evol.">
        <title>Comparative Genomics of Early-Diverging Mushroom-Forming Fungi Provides Insights into the Origins of Lignocellulose Decay Capabilities.</title>
        <authorList>
            <person name="Nagy L.G."/>
            <person name="Riley R."/>
            <person name="Tritt A."/>
            <person name="Adam C."/>
            <person name="Daum C."/>
            <person name="Floudas D."/>
            <person name="Sun H."/>
            <person name="Yadav J.S."/>
            <person name="Pangilinan J."/>
            <person name="Larsson K.H."/>
            <person name="Matsuura K."/>
            <person name="Barry K."/>
            <person name="Labutti K."/>
            <person name="Kuo R."/>
            <person name="Ohm R.A."/>
            <person name="Bhattacharya S.S."/>
            <person name="Shirouzu T."/>
            <person name="Yoshinaga Y."/>
            <person name="Martin F.M."/>
            <person name="Grigoriev I.V."/>
            <person name="Hibbett D.S."/>
        </authorList>
    </citation>
    <scope>NUCLEOTIDE SEQUENCE [LARGE SCALE GENOMIC DNA]</scope>
    <source>
        <strain evidence="3 4">HHB14362 ss-1</strain>
    </source>
</reference>
<feature type="compositionally biased region" description="Basic and acidic residues" evidence="2">
    <location>
        <begin position="224"/>
        <end position="244"/>
    </location>
</feature>
<feature type="compositionally biased region" description="Polar residues" evidence="2">
    <location>
        <begin position="710"/>
        <end position="722"/>
    </location>
</feature>
<accession>A0A165RRI2</accession>
<dbReference type="Proteomes" id="UP000076761">
    <property type="component" value="Unassembled WGS sequence"/>
</dbReference>
<feature type="region of interest" description="Disordered" evidence="2">
    <location>
        <begin position="633"/>
        <end position="759"/>
    </location>
</feature>
<dbReference type="AlphaFoldDB" id="A0A165RRI2"/>
<organism evidence="3 4">
    <name type="scientific">Neolentinus lepideus HHB14362 ss-1</name>
    <dbReference type="NCBI Taxonomy" id="1314782"/>
    <lineage>
        <taxon>Eukaryota</taxon>
        <taxon>Fungi</taxon>
        <taxon>Dikarya</taxon>
        <taxon>Basidiomycota</taxon>
        <taxon>Agaricomycotina</taxon>
        <taxon>Agaricomycetes</taxon>
        <taxon>Gloeophyllales</taxon>
        <taxon>Gloeophyllaceae</taxon>
        <taxon>Neolentinus</taxon>
    </lineage>
</organism>
<evidence type="ECO:0000313" key="4">
    <source>
        <dbReference type="Proteomes" id="UP000076761"/>
    </source>
</evidence>